<dbReference type="SUPFAM" id="SSF47986">
    <property type="entry name" value="DEATH domain"/>
    <property type="match status" value="1"/>
</dbReference>
<evidence type="ECO:0000256" key="6">
    <source>
        <dbReference type="PROSITE-ProRule" id="PRU00206"/>
    </source>
</evidence>
<feature type="repeat" description="TNFR-Cys" evidence="6">
    <location>
        <begin position="136"/>
        <end position="178"/>
    </location>
</feature>
<keyword evidence="3" id="KW-0677">Repeat</keyword>
<dbReference type="InterPro" id="IPR022329">
    <property type="entry name" value="TNFR_25"/>
</dbReference>
<feature type="non-terminal residue" evidence="12">
    <location>
        <position position="1"/>
    </location>
</feature>
<keyword evidence="1" id="KW-0053">Apoptosis</keyword>
<evidence type="ECO:0000256" key="5">
    <source>
        <dbReference type="ARBA" id="ARBA00023180"/>
    </source>
</evidence>
<accession>A0A852L327</accession>
<dbReference type="Gene3D" id="1.10.533.10">
    <property type="entry name" value="Death Domain, Fas"/>
    <property type="match status" value="1"/>
</dbReference>
<feature type="signal peptide" evidence="9">
    <location>
        <begin position="1"/>
        <end position="22"/>
    </location>
</feature>
<dbReference type="AlphaFoldDB" id="A0A852L327"/>
<evidence type="ECO:0000256" key="7">
    <source>
        <dbReference type="SAM" id="MobiDB-lite"/>
    </source>
</evidence>
<feature type="transmembrane region" description="Helical" evidence="8">
    <location>
        <begin position="217"/>
        <end position="244"/>
    </location>
</feature>
<dbReference type="PROSITE" id="PS50017">
    <property type="entry name" value="DEATH_DOMAIN"/>
    <property type="match status" value="1"/>
</dbReference>
<evidence type="ECO:0000256" key="1">
    <source>
        <dbReference type="ARBA" id="ARBA00022703"/>
    </source>
</evidence>
<dbReference type="GO" id="GO:0005886">
    <property type="term" value="C:plasma membrane"/>
    <property type="evidence" value="ECO:0007669"/>
    <property type="project" value="TreeGrafter"/>
</dbReference>
<gene>
    <name evidence="12" type="primary">Tnfrsf25</name>
    <name evidence="12" type="ORF">UROIND_R11841</name>
</gene>
<sequence>ARIPALSPPQVVLAALWLAASALQLLGYRHRAVPRRQQVLVRPPPRLRRHATRPACPPGMNWIDADRRCCALCPAGTFLFSCSSLGNNSICRPCLPGTFRTQPNTFRECQACYECAHHAFQSVLSNCSSTRNVVCGCEPGYFRECLDERCSDFSCQQCQSCTGRLIQQPCSETQDTRCGSCKPDFYAEGNECRPCHTSTPETCSKECQRVCGSSRTLSLIAGAGMEYLLLALTGPLFLGALAIYHKRKRRRHDALAGSSLPTTWAATPSPVTAATPWHQVSVWGWDNLCWTQSHSPQLTDCTSGTARQSPEDRALLPEQPGGTAQPGGEAEPSAVPEPCSALLQGSQLYAVINAVPVRRWKEFMRVLELREAEIELVELEVAHIRDQQYEMLKRWCQQTSATLDRIFAALERMELAGCAEALRRSL</sequence>
<dbReference type="Proteomes" id="UP000654395">
    <property type="component" value="Unassembled WGS sequence"/>
</dbReference>
<dbReference type="PANTHER" id="PTHR47220">
    <property type="entry name" value="TUMOR NECROSIS FACTOR RECEPTOR SUPERFAMILY MEMBER 25"/>
    <property type="match status" value="1"/>
</dbReference>
<dbReference type="SUPFAM" id="SSF57586">
    <property type="entry name" value="TNF receptor-like"/>
    <property type="match status" value="1"/>
</dbReference>
<dbReference type="PROSITE" id="PS00652">
    <property type="entry name" value="TNFR_NGFR_1"/>
    <property type="match status" value="1"/>
</dbReference>
<evidence type="ECO:0000259" key="11">
    <source>
        <dbReference type="PROSITE" id="PS50050"/>
    </source>
</evidence>
<comment type="caution">
    <text evidence="6">Lacks conserved residue(s) required for the propagation of feature annotation.</text>
</comment>
<evidence type="ECO:0000256" key="3">
    <source>
        <dbReference type="ARBA" id="ARBA00022737"/>
    </source>
</evidence>
<protein>
    <submittedName>
        <fullName evidence="12">TNR25 factor</fullName>
    </submittedName>
</protein>
<feature type="non-terminal residue" evidence="12">
    <location>
        <position position="426"/>
    </location>
</feature>
<dbReference type="SMART" id="SM00005">
    <property type="entry name" value="DEATH"/>
    <property type="match status" value="1"/>
</dbReference>
<dbReference type="EMBL" id="WBNH01008564">
    <property type="protein sequence ID" value="NXX82717.1"/>
    <property type="molecule type" value="Genomic_DNA"/>
</dbReference>
<dbReference type="Pfam" id="PF00531">
    <property type="entry name" value="Death"/>
    <property type="match status" value="1"/>
</dbReference>
<feature type="chain" id="PRO_5033029925" evidence="9">
    <location>
        <begin position="23"/>
        <end position="426"/>
    </location>
</feature>
<dbReference type="PANTHER" id="PTHR47220:SF1">
    <property type="entry name" value="TUMOR NECROSIS FACTOR RECEPTOR SUPERFAMILY MEMBER 25"/>
    <property type="match status" value="1"/>
</dbReference>
<dbReference type="Pfam" id="PF00020">
    <property type="entry name" value="TNFR_c6"/>
    <property type="match status" value="1"/>
</dbReference>
<evidence type="ECO:0000256" key="8">
    <source>
        <dbReference type="SAM" id="Phobius"/>
    </source>
</evidence>
<keyword evidence="4 6" id="KW-1015">Disulfide bond</keyword>
<dbReference type="InterPro" id="IPR001368">
    <property type="entry name" value="TNFR/NGFR_Cys_rich_reg"/>
</dbReference>
<dbReference type="InterPro" id="IPR011029">
    <property type="entry name" value="DEATH-like_dom_sf"/>
</dbReference>
<feature type="region of interest" description="Disordered" evidence="7">
    <location>
        <begin position="300"/>
        <end position="336"/>
    </location>
</feature>
<keyword evidence="8" id="KW-1133">Transmembrane helix</keyword>
<dbReference type="PRINTS" id="PR01972">
    <property type="entry name" value="TNFACTORR25"/>
</dbReference>
<proteinExistence type="predicted"/>
<feature type="disulfide bond" evidence="6">
    <location>
        <begin position="94"/>
        <end position="109"/>
    </location>
</feature>
<keyword evidence="13" id="KW-1185">Reference proteome</keyword>
<keyword evidence="5" id="KW-0325">Glycoprotein</keyword>
<organism evidence="12 13">
    <name type="scientific">Urocolius indicus</name>
    <name type="common">Red-faced mousebird</name>
    <name type="synonym">Colius indicus</name>
    <dbReference type="NCBI Taxonomy" id="458196"/>
    <lineage>
        <taxon>Eukaryota</taxon>
        <taxon>Metazoa</taxon>
        <taxon>Chordata</taxon>
        <taxon>Craniata</taxon>
        <taxon>Vertebrata</taxon>
        <taxon>Euteleostomi</taxon>
        <taxon>Archelosauria</taxon>
        <taxon>Archosauria</taxon>
        <taxon>Dinosauria</taxon>
        <taxon>Saurischia</taxon>
        <taxon>Theropoda</taxon>
        <taxon>Coelurosauria</taxon>
        <taxon>Aves</taxon>
        <taxon>Neognathae</taxon>
        <taxon>Neoaves</taxon>
        <taxon>Telluraves</taxon>
        <taxon>Coraciimorphae</taxon>
        <taxon>Coliiformes</taxon>
        <taxon>Coliidae</taxon>
        <taxon>Urocolius</taxon>
    </lineage>
</organism>
<dbReference type="InterPro" id="IPR000488">
    <property type="entry name" value="Death_dom"/>
</dbReference>
<feature type="domain" description="Death" evidence="10">
    <location>
        <begin position="345"/>
        <end position="426"/>
    </location>
</feature>
<dbReference type="Gene3D" id="2.10.50.10">
    <property type="entry name" value="Tumor Necrosis Factor Receptor, subunit A, domain 2"/>
    <property type="match status" value="2"/>
</dbReference>
<keyword evidence="2 9" id="KW-0732">Signal</keyword>
<comment type="caution">
    <text evidence="12">The sequence shown here is derived from an EMBL/GenBank/DDBJ whole genome shotgun (WGS) entry which is preliminary data.</text>
</comment>
<evidence type="ECO:0000256" key="4">
    <source>
        <dbReference type="ARBA" id="ARBA00023157"/>
    </source>
</evidence>
<evidence type="ECO:0000259" key="10">
    <source>
        <dbReference type="PROSITE" id="PS50017"/>
    </source>
</evidence>
<dbReference type="GO" id="GO:0006915">
    <property type="term" value="P:apoptotic process"/>
    <property type="evidence" value="ECO:0007669"/>
    <property type="project" value="UniProtKB-KW"/>
</dbReference>
<dbReference type="GO" id="GO:0007165">
    <property type="term" value="P:signal transduction"/>
    <property type="evidence" value="ECO:0007669"/>
    <property type="project" value="InterPro"/>
</dbReference>
<feature type="domain" description="TNFR-Cys" evidence="11">
    <location>
        <begin position="136"/>
        <end position="178"/>
    </location>
</feature>
<evidence type="ECO:0000313" key="12">
    <source>
        <dbReference type="EMBL" id="NXX82717.1"/>
    </source>
</evidence>
<feature type="domain" description="TNFR-Cys" evidence="11">
    <location>
        <begin position="93"/>
        <end position="135"/>
    </location>
</feature>
<evidence type="ECO:0000256" key="9">
    <source>
        <dbReference type="SAM" id="SignalP"/>
    </source>
</evidence>
<evidence type="ECO:0000256" key="2">
    <source>
        <dbReference type="ARBA" id="ARBA00022729"/>
    </source>
</evidence>
<keyword evidence="8" id="KW-0812">Transmembrane</keyword>
<keyword evidence="8" id="KW-0472">Membrane</keyword>
<dbReference type="CDD" id="cd08815">
    <property type="entry name" value="Death_TNFRSF25_DR3"/>
    <property type="match status" value="1"/>
</dbReference>
<reference evidence="12" key="1">
    <citation type="submission" date="2020-02" db="EMBL/GenBank/DDBJ databases">
        <title>Bird 10,000 Genomes (B10K) Project - Family phase.</title>
        <authorList>
            <person name="Zhang G."/>
        </authorList>
    </citation>
    <scope>NUCLEOTIDE SEQUENCE</scope>
    <source>
        <strain evidence="12">B10K-DU-030-59</strain>
    </source>
</reference>
<feature type="repeat" description="TNFR-Cys" evidence="6">
    <location>
        <begin position="93"/>
        <end position="135"/>
    </location>
</feature>
<dbReference type="OrthoDB" id="9940478at2759"/>
<dbReference type="PROSITE" id="PS50050">
    <property type="entry name" value="TNFR_NGFR_2"/>
    <property type="match status" value="2"/>
</dbReference>
<evidence type="ECO:0000313" key="13">
    <source>
        <dbReference type="Proteomes" id="UP000654395"/>
    </source>
</evidence>
<dbReference type="SMART" id="SM00208">
    <property type="entry name" value="TNFR"/>
    <property type="match status" value="3"/>
</dbReference>
<name>A0A852L327_UROIN</name>